<gene>
    <name evidence="3" type="ORF">JVT61DRAFT_10419</name>
</gene>
<feature type="compositionally biased region" description="Polar residues" evidence="2">
    <location>
        <begin position="545"/>
        <end position="570"/>
    </location>
</feature>
<comment type="caution">
    <text evidence="3">The sequence shown here is derived from an EMBL/GenBank/DDBJ whole genome shotgun (WGS) entry which is preliminary data.</text>
</comment>
<evidence type="ECO:0000313" key="4">
    <source>
        <dbReference type="Proteomes" id="UP000683000"/>
    </source>
</evidence>
<organism evidence="3 4">
    <name type="scientific">Boletus reticuloceps</name>
    <dbReference type="NCBI Taxonomy" id="495285"/>
    <lineage>
        <taxon>Eukaryota</taxon>
        <taxon>Fungi</taxon>
        <taxon>Dikarya</taxon>
        <taxon>Basidiomycota</taxon>
        <taxon>Agaricomycotina</taxon>
        <taxon>Agaricomycetes</taxon>
        <taxon>Agaricomycetidae</taxon>
        <taxon>Boletales</taxon>
        <taxon>Boletineae</taxon>
        <taxon>Boletaceae</taxon>
        <taxon>Boletoideae</taxon>
        <taxon>Boletus</taxon>
    </lineage>
</organism>
<evidence type="ECO:0000256" key="1">
    <source>
        <dbReference type="SAM" id="Coils"/>
    </source>
</evidence>
<sequence>MRNVLLTSPVDSVIFGRSVKNEYLTLGTLFTVGATVFALKGGKKDAVAAGKPLTERVKDAVPIKAESSEEEELTPATRIRINPPRPGSISNVPFTPRTATHAERTRSMSPSWSRIVTADVVTSGSEVKAIAPAIANVVASKRRQPSITYYTPSSPSPWSQRPQLNRTLSSSVDSVEPVVVNAFNARENVSKRSSLVFSSRSPSTRESISSSEATGAREREPLTLVEKHADLLHFIAQKERKCLELRHQLAAHEKELAEFKRKWERIVNLGPDPLPNPPLTAGIGGVTLDGLKEGVRMIAAGFSDLSGVIQELESGGDNSSKPECEPSTDAARDDNGVSNARASQTGNEHFSTSSTASIRECMHTLGHVLDDRDGETMTVATTPSLARAGSLNCRMHKRTSRIISKEPATPPTSTFRVTTLSDPTLVPPLLGASTAPVPVLGSTHASVPTTTGSASSWMDSMGKKLSELQKGQTYVVQSSRDDSSLSTRQTLLISICFFPPLFLHRLSKSQKRASSLLAGVSSTISSALLPRPTATTPAPVPILTSTTTARPRTKSSLTTRPPSPQFQSHSEPWAYPSYNSMTDWLDDNEEELTVHAGEVLAPDSKLQSRRTTEGAAEREEAEATATAMSSFDDDWNW</sequence>
<evidence type="ECO:0000313" key="3">
    <source>
        <dbReference type="EMBL" id="KAG6379859.1"/>
    </source>
</evidence>
<dbReference type="Pfam" id="PF11022">
    <property type="entry name" value="ATP19"/>
    <property type="match status" value="1"/>
</dbReference>
<dbReference type="EMBL" id="JAGFBS010000004">
    <property type="protein sequence ID" value="KAG6379859.1"/>
    <property type="molecule type" value="Genomic_DNA"/>
</dbReference>
<feature type="region of interest" description="Disordered" evidence="2">
    <location>
        <begin position="194"/>
        <end position="218"/>
    </location>
</feature>
<feature type="coiled-coil region" evidence="1">
    <location>
        <begin position="235"/>
        <end position="262"/>
    </location>
</feature>
<accession>A0A8I2YXJ8</accession>
<dbReference type="AlphaFoldDB" id="A0A8I2YXJ8"/>
<proteinExistence type="predicted"/>
<evidence type="ECO:0000256" key="2">
    <source>
        <dbReference type="SAM" id="MobiDB-lite"/>
    </source>
</evidence>
<dbReference type="OrthoDB" id="2094445at2759"/>
<dbReference type="Proteomes" id="UP000683000">
    <property type="component" value="Unassembled WGS sequence"/>
</dbReference>
<protein>
    <submittedName>
        <fullName evidence="3">Uncharacterized protein</fullName>
    </submittedName>
</protein>
<feature type="region of interest" description="Disordered" evidence="2">
    <location>
        <begin position="599"/>
        <end position="637"/>
    </location>
</feature>
<name>A0A8I2YXJ8_9AGAM</name>
<feature type="compositionally biased region" description="Low complexity" evidence="2">
    <location>
        <begin position="529"/>
        <end position="544"/>
    </location>
</feature>
<feature type="compositionally biased region" description="Low complexity" evidence="2">
    <location>
        <begin position="194"/>
        <end position="212"/>
    </location>
</feature>
<feature type="region of interest" description="Disordered" evidence="2">
    <location>
        <begin position="529"/>
        <end position="574"/>
    </location>
</feature>
<dbReference type="InterPro" id="IPR021278">
    <property type="entry name" value="ATP19"/>
</dbReference>
<reference evidence="3" key="1">
    <citation type="submission" date="2021-03" db="EMBL/GenBank/DDBJ databases">
        <title>Evolutionary innovations through gain and loss of genes in the ectomycorrhizal Boletales.</title>
        <authorList>
            <person name="Wu G."/>
            <person name="Miyauchi S."/>
            <person name="Morin E."/>
            <person name="Yang Z.-L."/>
            <person name="Xu J."/>
            <person name="Martin F.M."/>
        </authorList>
    </citation>
    <scope>NUCLEOTIDE SEQUENCE</scope>
    <source>
        <strain evidence="3">BR01</strain>
    </source>
</reference>
<feature type="region of interest" description="Disordered" evidence="2">
    <location>
        <begin position="65"/>
        <end position="95"/>
    </location>
</feature>
<keyword evidence="1" id="KW-0175">Coiled coil</keyword>
<feature type="compositionally biased region" description="Basic and acidic residues" evidence="2">
    <location>
        <begin position="320"/>
        <end position="335"/>
    </location>
</feature>
<keyword evidence="4" id="KW-1185">Reference proteome</keyword>
<feature type="region of interest" description="Disordered" evidence="2">
    <location>
        <begin position="312"/>
        <end position="355"/>
    </location>
</feature>
<feature type="compositionally biased region" description="Polar residues" evidence="2">
    <location>
        <begin position="336"/>
        <end position="355"/>
    </location>
</feature>